<evidence type="ECO:0000313" key="2">
    <source>
        <dbReference type="EMBL" id="QEC56567.1"/>
    </source>
</evidence>
<dbReference type="OrthoDB" id="3572539at2"/>
<evidence type="ECO:0000259" key="1">
    <source>
        <dbReference type="Pfam" id="PF01902"/>
    </source>
</evidence>
<gene>
    <name evidence="2" type="ORF">FSB75_11900</name>
</gene>
<dbReference type="InterPro" id="IPR002761">
    <property type="entry name" value="Diphthami_syn_dom"/>
</dbReference>
<proteinExistence type="predicted"/>
<dbReference type="Proteomes" id="UP000321204">
    <property type="component" value="Chromosome"/>
</dbReference>
<keyword evidence="3" id="KW-1185">Reference proteome</keyword>
<dbReference type="SUPFAM" id="SSF52402">
    <property type="entry name" value="Adenine nucleotide alpha hydrolases-like"/>
    <property type="match status" value="1"/>
</dbReference>
<accession>A0A5B8UIR6</accession>
<evidence type="ECO:0000313" key="3">
    <source>
        <dbReference type="Proteomes" id="UP000321204"/>
    </source>
</evidence>
<dbReference type="NCBIfam" id="TIGR00290">
    <property type="entry name" value="MJ0570_dom"/>
    <property type="match status" value="1"/>
</dbReference>
<name>A0A5B8UIR6_9BACT</name>
<dbReference type="KEGG" id="fgg:FSB75_11900"/>
<dbReference type="InterPro" id="IPR030662">
    <property type="entry name" value="DPH6/MJ0570"/>
</dbReference>
<dbReference type="AlphaFoldDB" id="A0A5B8UIR6"/>
<dbReference type="RefSeq" id="WP_146787557.1">
    <property type="nucleotide sequence ID" value="NZ_BAABIO010000001.1"/>
</dbReference>
<sequence>MKAFFSWSGGKDSALALYKAKQQGVPIEALVTTVNTTANRISMHGVRRELLEAQAASIGLQLYTIELPEMPGMKVYEEAVHRMHQQLKQEGFTHGVFGDIFLEDLKIYRQNLLMKDGLQCIFPLWGKNSKVLMNEFFDFGFQSIVACTNSSQLNESFCGRLLNEAFVNDLPQNVDPCGENGEYHSFVFDGPIFSKPVHFKKGEKVFKEYAAPVLQQDLDDKVQVQDSNDNCFTTLQPKTGFYFQDLVKA</sequence>
<reference evidence="2 3" key="1">
    <citation type="journal article" date="2015" name="Int. J. Syst. Evol. Microbiol.">
        <title>Flavisolibacter ginsenosidimutans sp. nov., with ginsenoside-converting activity isolated from soil used for cultivating ginseng.</title>
        <authorList>
            <person name="Zhao Y."/>
            <person name="Liu Q."/>
            <person name="Kang M.S."/>
            <person name="Jin F."/>
            <person name="Yu H."/>
            <person name="Im W.T."/>
        </authorList>
    </citation>
    <scope>NUCLEOTIDE SEQUENCE [LARGE SCALE GENOMIC DNA]</scope>
    <source>
        <strain evidence="2 3">Gsoil 636</strain>
    </source>
</reference>
<dbReference type="CDD" id="cd01994">
    <property type="entry name" value="AANH_PF0828-like"/>
    <property type="match status" value="1"/>
</dbReference>
<dbReference type="PIRSF" id="PIRSF039123">
    <property type="entry name" value="Diphthamide_synthase"/>
    <property type="match status" value="1"/>
</dbReference>
<dbReference type="Pfam" id="PF01902">
    <property type="entry name" value="Diphthami_syn_2"/>
    <property type="match status" value="1"/>
</dbReference>
<organism evidence="2 3">
    <name type="scientific">Flavisolibacter ginsenosidimutans</name>
    <dbReference type="NCBI Taxonomy" id="661481"/>
    <lineage>
        <taxon>Bacteria</taxon>
        <taxon>Pseudomonadati</taxon>
        <taxon>Bacteroidota</taxon>
        <taxon>Chitinophagia</taxon>
        <taxon>Chitinophagales</taxon>
        <taxon>Chitinophagaceae</taxon>
        <taxon>Flavisolibacter</taxon>
    </lineage>
</organism>
<dbReference type="Gene3D" id="3.90.1490.10">
    <property type="entry name" value="putative n-type atp pyrophosphatase, domain 2"/>
    <property type="match status" value="1"/>
</dbReference>
<protein>
    <submittedName>
        <fullName evidence="2">Diphthine--ammonia ligase</fullName>
        <ecNumber evidence="2">6.3.1.14</ecNumber>
    </submittedName>
</protein>
<keyword evidence="2" id="KW-0436">Ligase</keyword>
<dbReference type="InterPro" id="IPR014729">
    <property type="entry name" value="Rossmann-like_a/b/a_fold"/>
</dbReference>
<dbReference type="EC" id="6.3.1.14" evidence="2"/>
<feature type="domain" description="Diphthamide synthase" evidence="1">
    <location>
        <begin position="1"/>
        <end position="208"/>
    </location>
</feature>
<dbReference type="EMBL" id="CP042433">
    <property type="protein sequence ID" value="QEC56567.1"/>
    <property type="molecule type" value="Genomic_DNA"/>
</dbReference>
<dbReference type="GO" id="GO:0017178">
    <property type="term" value="F:diphthine-ammonia ligase activity"/>
    <property type="evidence" value="ECO:0007669"/>
    <property type="project" value="UniProtKB-EC"/>
</dbReference>
<dbReference type="Gene3D" id="3.40.50.620">
    <property type="entry name" value="HUPs"/>
    <property type="match status" value="1"/>
</dbReference>